<sequence length="122" mass="13761">MLLARLLILSTLYFNCKSNAVIQSTSSGHLDACSSPPQISDIAFNSILIGRVMLREDVFSELQCVDACVRWHSCIAYNMEIAGSKNFRCTILDTIEKAERKFGSAYRLFEREKIENVCGFIL</sequence>
<keyword evidence="3" id="KW-1185">Reference proteome</keyword>
<keyword evidence="1" id="KW-0732">Signal</keyword>
<dbReference type="Proteomes" id="UP001163046">
    <property type="component" value="Unassembled WGS sequence"/>
</dbReference>
<dbReference type="AlphaFoldDB" id="A0A9W9ZZG9"/>
<organism evidence="2 3">
    <name type="scientific">Desmophyllum pertusum</name>
    <dbReference type="NCBI Taxonomy" id="174260"/>
    <lineage>
        <taxon>Eukaryota</taxon>
        <taxon>Metazoa</taxon>
        <taxon>Cnidaria</taxon>
        <taxon>Anthozoa</taxon>
        <taxon>Hexacorallia</taxon>
        <taxon>Scleractinia</taxon>
        <taxon>Caryophylliina</taxon>
        <taxon>Caryophylliidae</taxon>
        <taxon>Desmophyllum</taxon>
    </lineage>
</organism>
<reference evidence="2" key="1">
    <citation type="submission" date="2023-01" db="EMBL/GenBank/DDBJ databases">
        <title>Genome assembly of the deep-sea coral Lophelia pertusa.</title>
        <authorList>
            <person name="Herrera S."/>
            <person name="Cordes E."/>
        </authorList>
    </citation>
    <scope>NUCLEOTIDE SEQUENCE</scope>
    <source>
        <strain evidence="2">USNM1676648</strain>
        <tissue evidence="2">Polyp</tissue>
    </source>
</reference>
<feature type="signal peptide" evidence="1">
    <location>
        <begin position="1"/>
        <end position="18"/>
    </location>
</feature>
<evidence type="ECO:0000313" key="3">
    <source>
        <dbReference type="Proteomes" id="UP001163046"/>
    </source>
</evidence>
<evidence type="ECO:0000256" key="1">
    <source>
        <dbReference type="SAM" id="SignalP"/>
    </source>
</evidence>
<feature type="chain" id="PRO_5040981113" description="Apple domain-containing protein" evidence="1">
    <location>
        <begin position="19"/>
        <end position="122"/>
    </location>
</feature>
<dbReference type="OrthoDB" id="5982856at2759"/>
<accession>A0A9W9ZZG9</accession>
<evidence type="ECO:0000313" key="2">
    <source>
        <dbReference type="EMBL" id="KAJ7388854.1"/>
    </source>
</evidence>
<evidence type="ECO:0008006" key="4">
    <source>
        <dbReference type="Google" id="ProtNLM"/>
    </source>
</evidence>
<proteinExistence type="predicted"/>
<gene>
    <name evidence="2" type="ORF">OS493_035192</name>
</gene>
<protein>
    <recommendedName>
        <fullName evidence="4">Apple domain-containing protein</fullName>
    </recommendedName>
</protein>
<name>A0A9W9ZZG9_9CNID</name>
<comment type="caution">
    <text evidence="2">The sequence shown here is derived from an EMBL/GenBank/DDBJ whole genome shotgun (WGS) entry which is preliminary data.</text>
</comment>
<dbReference type="EMBL" id="MU825448">
    <property type="protein sequence ID" value="KAJ7388854.1"/>
    <property type="molecule type" value="Genomic_DNA"/>
</dbReference>